<dbReference type="EMBL" id="JAYMYS010000006">
    <property type="protein sequence ID" value="KAK7387961.1"/>
    <property type="molecule type" value="Genomic_DNA"/>
</dbReference>
<dbReference type="GO" id="GO:0000976">
    <property type="term" value="F:transcription cis-regulatory region binding"/>
    <property type="evidence" value="ECO:0007669"/>
    <property type="project" value="TreeGrafter"/>
</dbReference>
<proteinExistence type="predicted"/>
<dbReference type="PROSITE" id="PS50157">
    <property type="entry name" value="ZINC_FINGER_C2H2_2"/>
    <property type="match status" value="1"/>
</dbReference>
<protein>
    <recommendedName>
        <fullName evidence="2">C2H2-type domain-containing protein</fullName>
    </recommendedName>
</protein>
<dbReference type="Gene3D" id="3.30.160.60">
    <property type="entry name" value="Classic Zinc Finger"/>
    <property type="match status" value="1"/>
</dbReference>
<dbReference type="InterPro" id="IPR036236">
    <property type="entry name" value="Znf_C2H2_sf"/>
</dbReference>
<dbReference type="Proteomes" id="UP001386955">
    <property type="component" value="Unassembled WGS sequence"/>
</dbReference>
<reference evidence="3 4" key="1">
    <citation type="submission" date="2024-01" db="EMBL/GenBank/DDBJ databases">
        <title>The genomes of 5 underutilized Papilionoideae crops provide insights into root nodulation and disease resistanc.</title>
        <authorList>
            <person name="Jiang F."/>
        </authorList>
    </citation>
    <scope>NUCLEOTIDE SEQUENCE [LARGE SCALE GENOMIC DNA]</scope>
    <source>
        <strain evidence="3">DUOXIRENSHENG_FW03</strain>
        <tissue evidence="3">Leaves</tissue>
    </source>
</reference>
<dbReference type="AlphaFoldDB" id="A0AAN9XD52"/>
<sequence>MKLFGFPLKSSISSEDILCDDGGKRFKCRYCRRQFGNSQALGGHQNAHRRERAKLAQFKYLLRLQQHDQRFKAASNGAKGPSGTSIHPNGSPNVTVASANTAPGAALFQFHHSAASSLLLQVPAGANHVDLNLRLACSSDNS</sequence>
<feature type="domain" description="C2H2-type" evidence="2">
    <location>
        <begin position="26"/>
        <end position="53"/>
    </location>
</feature>
<dbReference type="GO" id="GO:0009736">
    <property type="term" value="P:cytokinin-activated signaling pathway"/>
    <property type="evidence" value="ECO:0007669"/>
    <property type="project" value="TreeGrafter"/>
</dbReference>
<comment type="caution">
    <text evidence="3">The sequence shown here is derived from an EMBL/GenBank/DDBJ whole genome shotgun (WGS) entry which is preliminary data.</text>
</comment>
<evidence type="ECO:0000259" key="2">
    <source>
        <dbReference type="PROSITE" id="PS50157"/>
    </source>
</evidence>
<dbReference type="GO" id="GO:0010090">
    <property type="term" value="P:trichome morphogenesis"/>
    <property type="evidence" value="ECO:0007669"/>
    <property type="project" value="InterPro"/>
</dbReference>
<dbReference type="GO" id="GO:0008270">
    <property type="term" value="F:zinc ion binding"/>
    <property type="evidence" value="ECO:0007669"/>
    <property type="project" value="UniProtKB-KW"/>
</dbReference>
<accession>A0AAN9XD52</accession>
<dbReference type="PANTHER" id="PTHR46353:SF23">
    <property type="entry name" value="C2H2 ZINC FINGER-CONTAINING PROTEIN-RELATED"/>
    <property type="match status" value="1"/>
</dbReference>
<dbReference type="InterPro" id="IPR044299">
    <property type="entry name" value="GIS3/ZFP5/ZFP6"/>
</dbReference>
<keyword evidence="1" id="KW-0479">Metal-binding</keyword>
<gene>
    <name evidence="3" type="ORF">VNO78_22760</name>
</gene>
<organism evidence="3 4">
    <name type="scientific">Psophocarpus tetragonolobus</name>
    <name type="common">Winged bean</name>
    <name type="synonym">Dolichos tetragonolobus</name>
    <dbReference type="NCBI Taxonomy" id="3891"/>
    <lineage>
        <taxon>Eukaryota</taxon>
        <taxon>Viridiplantae</taxon>
        <taxon>Streptophyta</taxon>
        <taxon>Embryophyta</taxon>
        <taxon>Tracheophyta</taxon>
        <taxon>Spermatophyta</taxon>
        <taxon>Magnoliopsida</taxon>
        <taxon>eudicotyledons</taxon>
        <taxon>Gunneridae</taxon>
        <taxon>Pentapetalae</taxon>
        <taxon>rosids</taxon>
        <taxon>fabids</taxon>
        <taxon>Fabales</taxon>
        <taxon>Fabaceae</taxon>
        <taxon>Papilionoideae</taxon>
        <taxon>50 kb inversion clade</taxon>
        <taxon>NPAAA clade</taxon>
        <taxon>indigoferoid/millettioid clade</taxon>
        <taxon>Phaseoleae</taxon>
        <taxon>Psophocarpus</taxon>
    </lineage>
</organism>
<dbReference type="GO" id="GO:0005634">
    <property type="term" value="C:nucleus"/>
    <property type="evidence" value="ECO:0007669"/>
    <property type="project" value="TreeGrafter"/>
</dbReference>
<dbReference type="PROSITE" id="PS00028">
    <property type="entry name" value="ZINC_FINGER_C2H2_1"/>
    <property type="match status" value="1"/>
</dbReference>
<dbReference type="PANTHER" id="PTHR46353">
    <property type="entry name" value="ZINC FINGER PROTEIN 5"/>
    <property type="match status" value="1"/>
</dbReference>
<evidence type="ECO:0000256" key="1">
    <source>
        <dbReference type="PROSITE-ProRule" id="PRU00042"/>
    </source>
</evidence>
<keyword evidence="1" id="KW-0862">Zinc</keyword>
<dbReference type="SUPFAM" id="SSF57667">
    <property type="entry name" value="beta-beta-alpha zinc fingers"/>
    <property type="match status" value="1"/>
</dbReference>
<keyword evidence="4" id="KW-1185">Reference proteome</keyword>
<evidence type="ECO:0000313" key="3">
    <source>
        <dbReference type="EMBL" id="KAK7387961.1"/>
    </source>
</evidence>
<dbReference type="GO" id="GO:0003700">
    <property type="term" value="F:DNA-binding transcription factor activity"/>
    <property type="evidence" value="ECO:0007669"/>
    <property type="project" value="TreeGrafter"/>
</dbReference>
<keyword evidence="1" id="KW-0863">Zinc-finger</keyword>
<evidence type="ECO:0000313" key="4">
    <source>
        <dbReference type="Proteomes" id="UP001386955"/>
    </source>
</evidence>
<name>A0AAN9XD52_PSOTE</name>
<dbReference type="GO" id="GO:0009740">
    <property type="term" value="P:gibberellic acid mediated signaling pathway"/>
    <property type="evidence" value="ECO:0007669"/>
    <property type="project" value="TreeGrafter"/>
</dbReference>
<dbReference type="InterPro" id="IPR013087">
    <property type="entry name" value="Znf_C2H2_type"/>
</dbReference>